<dbReference type="AlphaFoldDB" id="A0A9P8ZSE1"/>
<dbReference type="PANTHER" id="PTHR43369:SF2">
    <property type="entry name" value="PHOSPHORIBOSYLGLYCINAMIDE FORMYLTRANSFERASE"/>
    <property type="match status" value="1"/>
</dbReference>
<dbReference type="GO" id="GO:0004644">
    <property type="term" value="F:phosphoribosylglycinamide formyltransferase activity"/>
    <property type="evidence" value="ECO:0007669"/>
    <property type="project" value="UniProtKB-EC"/>
</dbReference>
<comment type="pathway">
    <text evidence="1">Purine metabolism; IMP biosynthesis via de novo pathway; N(2)-formyl-N(1)-(5-phospho-D-ribosyl)glycinamide from N(1)-(5-phospho-D-ribosyl)glycinamide (10-formyl THF route): step 1/1.</text>
</comment>
<evidence type="ECO:0000259" key="5">
    <source>
        <dbReference type="Pfam" id="PF00551"/>
    </source>
</evidence>
<gene>
    <name evidence="6" type="ORF">BKA67DRAFT_661292</name>
</gene>
<keyword evidence="3" id="KW-0808">Transferase</keyword>
<accession>A0A9P8ZSE1</accession>
<dbReference type="GeneID" id="70136674"/>
<dbReference type="PANTHER" id="PTHR43369">
    <property type="entry name" value="PHOSPHORIBOSYLGLYCINAMIDE FORMYLTRANSFERASE"/>
    <property type="match status" value="1"/>
</dbReference>
<dbReference type="EMBL" id="JAGPXC010000007">
    <property type="protein sequence ID" value="KAH6648305.1"/>
    <property type="molecule type" value="Genomic_DNA"/>
</dbReference>
<protein>
    <recommendedName>
        <fullName evidence="2">phosphoribosylglycinamide formyltransferase 1</fullName>
        <ecNumber evidence="2">2.1.2.2</ecNumber>
    </recommendedName>
</protein>
<dbReference type="OrthoDB" id="5575075at2759"/>
<dbReference type="Gene3D" id="3.40.50.170">
    <property type="entry name" value="Formyl transferase, N-terminal domain"/>
    <property type="match status" value="1"/>
</dbReference>
<evidence type="ECO:0000256" key="2">
    <source>
        <dbReference type="ARBA" id="ARBA00012254"/>
    </source>
</evidence>
<comment type="caution">
    <text evidence="6">The sequence shown here is derived from an EMBL/GenBank/DDBJ whole genome shotgun (WGS) entry which is preliminary data.</text>
</comment>
<proteinExistence type="predicted"/>
<name>A0A9P8ZSE1_9PEZI</name>
<dbReference type="EC" id="2.1.2.2" evidence="2"/>
<dbReference type="Pfam" id="PF00551">
    <property type="entry name" value="Formyl_trans_N"/>
    <property type="match status" value="1"/>
</dbReference>
<evidence type="ECO:0000256" key="4">
    <source>
        <dbReference type="ARBA" id="ARBA00022755"/>
    </source>
</evidence>
<evidence type="ECO:0000256" key="3">
    <source>
        <dbReference type="ARBA" id="ARBA00022679"/>
    </source>
</evidence>
<dbReference type="GO" id="GO:0006189">
    <property type="term" value="P:'de novo' IMP biosynthetic process"/>
    <property type="evidence" value="ECO:0007669"/>
    <property type="project" value="TreeGrafter"/>
</dbReference>
<dbReference type="RefSeq" id="XP_045954812.1">
    <property type="nucleotide sequence ID" value="XM_046107783.1"/>
</dbReference>
<dbReference type="InterPro" id="IPR002376">
    <property type="entry name" value="Formyl_transf_N"/>
</dbReference>
<keyword evidence="4" id="KW-0658">Purine biosynthesis</keyword>
<feature type="domain" description="Formyl transferase N-terminal" evidence="5">
    <location>
        <begin position="23"/>
        <end position="143"/>
    </location>
</feature>
<keyword evidence="7" id="KW-1185">Reference proteome</keyword>
<dbReference type="InterPro" id="IPR036477">
    <property type="entry name" value="Formyl_transf_N_sf"/>
</dbReference>
<organism evidence="6 7">
    <name type="scientific">Truncatella angustata</name>
    <dbReference type="NCBI Taxonomy" id="152316"/>
    <lineage>
        <taxon>Eukaryota</taxon>
        <taxon>Fungi</taxon>
        <taxon>Dikarya</taxon>
        <taxon>Ascomycota</taxon>
        <taxon>Pezizomycotina</taxon>
        <taxon>Sordariomycetes</taxon>
        <taxon>Xylariomycetidae</taxon>
        <taxon>Amphisphaeriales</taxon>
        <taxon>Sporocadaceae</taxon>
        <taxon>Truncatella</taxon>
    </lineage>
</organism>
<evidence type="ECO:0000313" key="7">
    <source>
        <dbReference type="Proteomes" id="UP000758603"/>
    </source>
</evidence>
<dbReference type="SUPFAM" id="SSF53328">
    <property type="entry name" value="Formyltransferase"/>
    <property type="match status" value="1"/>
</dbReference>
<evidence type="ECO:0000256" key="1">
    <source>
        <dbReference type="ARBA" id="ARBA00005054"/>
    </source>
</evidence>
<dbReference type="Proteomes" id="UP000758603">
    <property type="component" value="Unassembled WGS sequence"/>
</dbReference>
<evidence type="ECO:0000313" key="6">
    <source>
        <dbReference type="EMBL" id="KAH6648305.1"/>
    </source>
</evidence>
<sequence length="158" mass="17659">MKVNQKFVAAGELDLQKVKEWRFKYDAALAERILKGKPELIVLAGFMHVFSASFLQPVTAARVDVINLHREASASATQRAYADYEAGVLPDNTTGIVIHRVIEQVDRSALISARDVKIQPGWGLNQFGEYMHSIEHELIVDTITIKVEEILAKRQASS</sequence>
<dbReference type="GO" id="GO:0005737">
    <property type="term" value="C:cytoplasm"/>
    <property type="evidence" value="ECO:0007669"/>
    <property type="project" value="TreeGrafter"/>
</dbReference>
<reference evidence="6" key="1">
    <citation type="journal article" date="2021" name="Nat. Commun.">
        <title>Genetic determinants of endophytism in the Arabidopsis root mycobiome.</title>
        <authorList>
            <person name="Mesny F."/>
            <person name="Miyauchi S."/>
            <person name="Thiergart T."/>
            <person name="Pickel B."/>
            <person name="Atanasova L."/>
            <person name="Karlsson M."/>
            <person name="Huettel B."/>
            <person name="Barry K.W."/>
            <person name="Haridas S."/>
            <person name="Chen C."/>
            <person name="Bauer D."/>
            <person name="Andreopoulos W."/>
            <person name="Pangilinan J."/>
            <person name="LaButti K."/>
            <person name="Riley R."/>
            <person name="Lipzen A."/>
            <person name="Clum A."/>
            <person name="Drula E."/>
            <person name="Henrissat B."/>
            <person name="Kohler A."/>
            <person name="Grigoriev I.V."/>
            <person name="Martin F.M."/>
            <person name="Hacquard S."/>
        </authorList>
    </citation>
    <scope>NUCLEOTIDE SEQUENCE</scope>
    <source>
        <strain evidence="6">MPI-SDFR-AT-0073</strain>
    </source>
</reference>